<accession>A0ABQ3ZDM0</accession>
<gene>
    <name evidence="5" type="ORF">Adu01nite_92870</name>
</gene>
<evidence type="ECO:0008006" key="7">
    <source>
        <dbReference type="Google" id="ProtNLM"/>
    </source>
</evidence>
<feature type="domain" description="PucR C-terminal helix-turn-helix" evidence="3">
    <location>
        <begin position="457"/>
        <end position="514"/>
    </location>
</feature>
<dbReference type="InterPro" id="IPR051448">
    <property type="entry name" value="CdaR-like_regulators"/>
</dbReference>
<dbReference type="PANTHER" id="PTHR33744">
    <property type="entry name" value="CARBOHYDRATE DIACID REGULATOR"/>
    <property type="match status" value="1"/>
</dbReference>
<evidence type="ECO:0000313" key="5">
    <source>
        <dbReference type="EMBL" id="GIE07937.1"/>
    </source>
</evidence>
<reference evidence="5 6" key="1">
    <citation type="submission" date="2021-01" db="EMBL/GenBank/DDBJ databases">
        <title>Whole genome shotgun sequence of Actinoplanes durhamensis NBRC 14914.</title>
        <authorList>
            <person name="Komaki H."/>
            <person name="Tamura T."/>
        </authorList>
    </citation>
    <scope>NUCLEOTIDE SEQUENCE [LARGE SCALE GENOMIC DNA]</scope>
    <source>
        <strain evidence="5 6">NBRC 14914</strain>
    </source>
</reference>
<dbReference type="InterPro" id="IPR025736">
    <property type="entry name" value="PucR_C-HTH_dom"/>
</dbReference>
<evidence type="ECO:0000259" key="2">
    <source>
        <dbReference type="Pfam" id="PF07905"/>
    </source>
</evidence>
<dbReference type="InterPro" id="IPR041522">
    <property type="entry name" value="CdaR_GGDEF"/>
</dbReference>
<feature type="domain" description="Purine catabolism PurC-like" evidence="2">
    <location>
        <begin position="39"/>
        <end position="154"/>
    </location>
</feature>
<dbReference type="InterPro" id="IPR042070">
    <property type="entry name" value="PucR_C-HTH_sf"/>
</dbReference>
<dbReference type="Gene3D" id="1.10.10.2840">
    <property type="entry name" value="PucR C-terminal helix-turn-helix domain"/>
    <property type="match status" value="1"/>
</dbReference>
<feature type="domain" description="CdaR GGDEF-like" evidence="4">
    <location>
        <begin position="304"/>
        <end position="409"/>
    </location>
</feature>
<dbReference type="PANTHER" id="PTHR33744:SF1">
    <property type="entry name" value="DNA-BINDING TRANSCRIPTIONAL ACTIVATOR ADER"/>
    <property type="match status" value="1"/>
</dbReference>
<organism evidence="5 6">
    <name type="scientific">Paractinoplanes durhamensis</name>
    <dbReference type="NCBI Taxonomy" id="113563"/>
    <lineage>
        <taxon>Bacteria</taxon>
        <taxon>Bacillati</taxon>
        <taxon>Actinomycetota</taxon>
        <taxon>Actinomycetes</taxon>
        <taxon>Micromonosporales</taxon>
        <taxon>Micromonosporaceae</taxon>
        <taxon>Paractinoplanes</taxon>
    </lineage>
</organism>
<dbReference type="Pfam" id="PF07905">
    <property type="entry name" value="PucR"/>
    <property type="match status" value="1"/>
</dbReference>
<dbReference type="Proteomes" id="UP000637628">
    <property type="component" value="Unassembled WGS sequence"/>
</dbReference>
<comment type="similarity">
    <text evidence="1">Belongs to the CdaR family.</text>
</comment>
<comment type="caution">
    <text evidence="5">The sequence shown here is derived from an EMBL/GenBank/DDBJ whole genome shotgun (WGS) entry which is preliminary data.</text>
</comment>
<proteinExistence type="inferred from homology"/>
<sequence>MLQDTVWGYGHDRKWTPEQYLRAGIVQSYSLAVTLRLGDVLADPDLSLRLADGDPAALNQPVRWCAVTELADPRPFLSGGELVLTTGLSQLDEVQQRQFVTRVADRRAVGLGFGVGLTHDRIPAATLAEARDRRLPVLEIPYSTPFIAVDRFVADRVLEEQYGRFADLLDEHDTLARALLSGRGLGALIGSLHHILGAPCMVVDVYGRVLATAPASAAWPVEQILFAAKAGAPGDTPMAVPVTVEDTVVAYLCCRRPRRSADVLPYAVSLVGLELARRQAELAGKRRLAGQVLEDLVRGTIGGAEAERRLSPFGIRAQDEHALLVATAGGPGDLRKRLVASPAMSGATTAVLEDCLIAVLDPGQSAREAALLLQDYLSRHGSDVRVGIGGWYAGTAGLRWSYYEAHEAMNRGPGINEREQMSLSGLIVASEDVPLRDLATEMLRPLHDFDAAHAGALVATLRAYLDADGSVVTVAERLIVHRNTVRYRLEQIERLTGRSLTRTADRVQLWLALSASDLHR</sequence>
<protein>
    <recommendedName>
        <fullName evidence="7">PucR family transcriptional regulator</fullName>
    </recommendedName>
</protein>
<evidence type="ECO:0000256" key="1">
    <source>
        <dbReference type="ARBA" id="ARBA00006754"/>
    </source>
</evidence>
<dbReference type="InterPro" id="IPR012914">
    <property type="entry name" value="PucR_dom"/>
</dbReference>
<dbReference type="EMBL" id="BOML01000094">
    <property type="protein sequence ID" value="GIE07937.1"/>
    <property type="molecule type" value="Genomic_DNA"/>
</dbReference>
<evidence type="ECO:0000259" key="3">
    <source>
        <dbReference type="Pfam" id="PF13556"/>
    </source>
</evidence>
<evidence type="ECO:0000259" key="4">
    <source>
        <dbReference type="Pfam" id="PF17853"/>
    </source>
</evidence>
<evidence type="ECO:0000313" key="6">
    <source>
        <dbReference type="Proteomes" id="UP000637628"/>
    </source>
</evidence>
<keyword evidence="6" id="KW-1185">Reference proteome</keyword>
<name>A0ABQ3ZDM0_9ACTN</name>
<dbReference type="Pfam" id="PF13556">
    <property type="entry name" value="HTH_30"/>
    <property type="match status" value="1"/>
</dbReference>
<dbReference type="Pfam" id="PF17853">
    <property type="entry name" value="GGDEF_2"/>
    <property type="match status" value="1"/>
</dbReference>